<organism evidence="1 2">
    <name type="scientific">Vigna unguiculata</name>
    <name type="common">Cowpea</name>
    <dbReference type="NCBI Taxonomy" id="3917"/>
    <lineage>
        <taxon>Eukaryota</taxon>
        <taxon>Viridiplantae</taxon>
        <taxon>Streptophyta</taxon>
        <taxon>Embryophyta</taxon>
        <taxon>Tracheophyta</taxon>
        <taxon>Spermatophyta</taxon>
        <taxon>Magnoliopsida</taxon>
        <taxon>eudicotyledons</taxon>
        <taxon>Gunneridae</taxon>
        <taxon>Pentapetalae</taxon>
        <taxon>rosids</taxon>
        <taxon>fabids</taxon>
        <taxon>Fabales</taxon>
        <taxon>Fabaceae</taxon>
        <taxon>Papilionoideae</taxon>
        <taxon>50 kb inversion clade</taxon>
        <taxon>NPAAA clade</taxon>
        <taxon>indigoferoid/millettioid clade</taxon>
        <taxon>Phaseoleae</taxon>
        <taxon>Vigna</taxon>
    </lineage>
</organism>
<keyword evidence="2" id="KW-1185">Reference proteome</keyword>
<name>A0A4D6MEY0_VIGUN</name>
<dbReference type="Proteomes" id="UP000501690">
    <property type="component" value="Linkage Group LG7"/>
</dbReference>
<protein>
    <submittedName>
        <fullName evidence="1">Uncharacterized protein</fullName>
    </submittedName>
</protein>
<dbReference type="AlphaFoldDB" id="A0A4D6MEY0"/>
<evidence type="ECO:0000313" key="2">
    <source>
        <dbReference type="Proteomes" id="UP000501690"/>
    </source>
</evidence>
<sequence>MASTERSKPLGDRSQSVLWSKTRELALGDGSGPTRRCVVELSLDQNPAVFDAVMDYARDSTQLWMKPSCFGSLVECVRSWLVRMGSRRLPSLVLSDELCILGTNTACDSYWGTPLGVADRGRGKFIPMCGLLGGHL</sequence>
<proteinExistence type="predicted"/>
<accession>A0A4D6MEY0</accession>
<dbReference type="EMBL" id="CP039351">
    <property type="protein sequence ID" value="QCD99915.1"/>
    <property type="molecule type" value="Genomic_DNA"/>
</dbReference>
<evidence type="ECO:0000313" key="1">
    <source>
        <dbReference type="EMBL" id="QCD99915.1"/>
    </source>
</evidence>
<gene>
    <name evidence="1" type="ORF">DEO72_LG7g1202</name>
</gene>
<reference evidence="1 2" key="1">
    <citation type="submission" date="2019-04" db="EMBL/GenBank/DDBJ databases">
        <title>An improved genome assembly and genetic linkage map for asparagus bean, Vigna unguiculata ssp. sesquipedialis.</title>
        <authorList>
            <person name="Xia Q."/>
            <person name="Zhang R."/>
            <person name="Dong Y."/>
        </authorList>
    </citation>
    <scope>NUCLEOTIDE SEQUENCE [LARGE SCALE GENOMIC DNA]</scope>
    <source>
        <tissue evidence="1">Leaf</tissue>
    </source>
</reference>